<keyword evidence="2" id="KW-1185">Reference proteome</keyword>
<reference evidence="1" key="1">
    <citation type="journal article" date="2021" name="New Phytol.">
        <title>Evolutionary innovations through gain and loss of genes in the ectomycorrhizal Boletales.</title>
        <authorList>
            <person name="Wu G."/>
            <person name="Miyauchi S."/>
            <person name="Morin E."/>
            <person name="Kuo A."/>
            <person name="Drula E."/>
            <person name="Varga T."/>
            <person name="Kohler A."/>
            <person name="Feng B."/>
            <person name="Cao Y."/>
            <person name="Lipzen A."/>
            <person name="Daum C."/>
            <person name="Hundley H."/>
            <person name="Pangilinan J."/>
            <person name="Johnson J."/>
            <person name="Barry K."/>
            <person name="LaButti K."/>
            <person name="Ng V."/>
            <person name="Ahrendt S."/>
            <person name="Min B."/>
            <person name="Choi I.G."/>
            <person name="Park H."/>
            <person name="Plett J.M."/>
            <person name="Magnuson J."/>
            <person name="Spatafora J.W."/>
            <person name="Nagy L.G."/>
            <person name="Henrissat B."/>
            <person name="Grigoriev I.V."/>
            <person name="Yang Z.L."/>
            <person name="Xu J."/>
            <person name="Martin F.M."/>
        </authorList>
    </citation>
    <scope>NUCLEOTIDE SEQUENCE</scope>
    <source>
        <strain evidence="1">ATCC 28755</strain>
    </source>
</reference>
<organism evidence="1 2">
    <name type="scientific">Hygrophoropsis aurantiaca</name>
    <dbReference type="NCBI Taxonomy" id="72124"/>
    <lineage>
        <taxon>Eukaryota</taxon>
        <taxon>Fungi</taxon>
        <taxon>Dikarya</taxon>
        <taxon>Basidiomycota</taxon>
        <taxon>Agaricomycotina</taxon>
        <taxon>Agaricomycetes</taxon>
        <taxon>Agaricomycetidae</taxon>
        <taxon>Boletales</taxon>
        <taxon>Coniophorineae</taxon>
        <taxon>Hygrophoropsidaceae</taxon>
        <taxon>Hygrophoropsis</taxon>
    </lineage>
</organism>
<comment type="caution">
    <text evidence="1">The sequence shown here is derived from an EMBL/GenBank/DDBJ whole genome shotgun (WGS) entry which is preliminary data.</text>
</comment>
<evidence type="ECO:0000313" key="1">
    <source>
        <dbReference type="EMBL" id="KAH7908411.1"/>
    </source>
</evidence>
<sequence>MAHTTPAVNLVWAIMTIMLGSFLVFHLWSFDRFKCLKWNHGPHSGAFKRIMTYSYLTSVPLVIIYAVGFATIKYDYGFTVIPGQGIIPTPYELWSDSAQRAILPLYLCFAIAWGLEMVTHLEELCFWLFLVNAGSAKQDWFRSLYFKTWAFGSVIAVIYMPLITIFTRSDPYKCEAYTFLAGSLGSFSLTVWFLPVLWAFPGFLQSLKQSNVDTNTMVRLTKFHELNCIRIVFRFLFTVPFIILGIDGVRPHQHINDKIVCNSLMSTAIDLLAMIAGIGCVVSSGITLVIFFPRSIEGEIASKEAARERRQQASFGRRSTVQSQFTTQYQDHYQLSKPLPQITSPVPRGSIVLPSYDEYGGEYISPSRSGMDDLDIDIKHVSPTLVMHPNRRTRDGDVELGGVILTETNLTRHNANLRSPNVNHLLRNFKSPIGGSLICFFTLMSMYSCHLECQNLQMLHIGTIEFALDND</sequence>
<evidence type="ECO:0000313" key="2">
    <source>
        <dbReference type="Proteomes" id="UP000790377"/>
    </source>
</evidence>
<dbReference type="Proteomes" id="UP000790377">
    <property type="component" value="Unassembled WGS sequence"/>
</dbReference>
<name>A0ACB8A5C8_9AGAM</name>
<gene>
    <name evidence="1" type="ORF">BJ138DRAFT_1012871</name>
</gene>
<proteinExistence type="predicted"/>
<dbReference type="EMBL" id="MU267824">
    <property type="protein sequence ID" value="KAH7908411.1"/>
    <property type="molecule type" value="Genomic_DNA"/>
</dbReference>
<accession>A0ACB8A5C8</accession>
<protein>
    <submittedName>
        <fullName evidence="1">Uncharacterized protein</fullName>
    </submittedName>
</protein>